<dbReference type="Proteomes" id="UP001232001">
    <property type="component" value="Chromosome"/>
</dbReference>
<dbReference type="EMBL" id="CP122539">
    <property type="protein sequence ID" value="WGH75606.1"/>
    <property type="molecule type" value="Genomic_DNA"/>
</dbReference>
<evidence type="ECO:0000313" key="2">
    <source>
        <dbReference type="Proteomes" id="UP001232001"/>
    </source>
</evidence>
<organism evidence="1 2">
    <name type="scientific">Tenacibaculum tangerinum</name>
    <dbReference type="NCBI Taxonomy" id="3038772"/>
    <lineage>
        <taxon>Bacteria</taxon>
        <taxon>Pseudomonadati</taxon>
        <taxon>Bacteroidota</taxon>
        <taxon>Flavobacteriia</taxon>
        <taxon>Flavobacteriales</taxon>
        <taxon>Flavobacteriaceae</taxon>
        <taxon>Tenacibaculum</taxon>
    </lineage>
</organism>
<dbReference type="RefSeq" id="WP_279651480.1">
    <property type="nucleotide sequence ID" value="NZ_CP122539.1"/>
</dbReference>
<evidence type="ECO:0008006" key="3">
    <source>
        <dbReference type="Google" id="ProtNLM"/>
    </source>
</evidence>
<evidence type="ECO:0000313" key="1">
    <source>
        <dbReference type="EMBL" id="WGH75606.1"/>
    </source>
</evidence>
<sequence length="69" mass="7128">MVSFVVVPPPVVGSEVPEPVPVLPPPEVVELVGGVYVPLSQCEKSMIVTILVPEQGLLQGVLLVPCIGG</sequence>
<keyword evidence="2" id="KW-1185">Reference proteome</keyword>
<gene>
    <name evidence="1" type="ORF">P8625_00140</name>
</gene>
<accession>A0ABY8L2W4</accession>
<proteinExistence type="predicted"/>
<name>A0ABY8L2W4_9FLAO</name>
<reference evidence="1 2" key="1">
    <citation type="submission" date="2023-04" db="EMBL/GenBank/DDBJ databases">
        <title>Tenacibaculum tangerinum sp. nov., isolated from sea tidal flat of South Korea.</title>
        <authorList>
            <person name="Lee S.H."/>
            <person name="Kim J.-J."/>
        </authorList>
    </citation>
    <scope>NUCLEOTIDE SEQUENCE [LARGE SCALE GENOMIC DNA]</scope>
    <source>
        <strain evidence="1 2">GRR-S3-23</strain>
    </source>
</reference>
<protein>
    <recommendedName>
        <fullName evidence="3">Secreted protein</fullName>
    </recommendedName>
</protein>